<sequence>MIVIEYLHFNNYIYRDLKPDNVIIDDDKNAFLIDLDRMIKNSSQKEEKDHTRDFFFDFQAPELALNKFTNKVDIFSIGKIIKFMFSDEFTSNNKSEYLALKALSEECYSDDADRRPNISQLIDRFYLDFYSMENPVDESDTIKTNENIHNDSFFPYWFLLSEIQQPESKYQLGLLYEEGKIVPKNINKAWNYYRIAADEDILEAQYKFGSFLINNKDCTDEDVFKAIHYFTKEAEKNHCESQFSLGMIYYDFINVCDDINKAVHYITLAANQNHKEAQYFLGRIYHCNFVGYPTDINICSM</sequence>
<dbReference type="SUPFAM" id="SSF81901">
    <property type="entry name" value="HCP-like"/>
    <property type="match status" value="1"/>
</dbReference>
<dbReference type="PROSITE" id="PS50011">
    <property type="entry name" value="PROTEIN_KINASE_DOM"/>
    <property type="match status" value="1"/>
</dbReference>
<reference evidence="2 3" key="1">
    <citation type="submission" date="2024-04" db="EMBL/GenBank/DDBJ databases">
        <title>Tritrichomonas musculus Genome.</title>
        <authorList>
            <person name="Alves-Ferreira E."/>
            <person name="Grigg M."/>
            <person name="Lorenzi H."/>
            <person name="Galac M."/>
        </authorList>
    </citation>
    <scope>NUCLEOTIDE SEQUENCE [LARGE SCALE GENOMIC DNA]</scope>
    <source>
        <strain evidence="2 3">EAF2021</strain>
    </source>
</reference>
<evidence type="ECO:0000313" key="3">
    <source>
        <dbReference type="Proteomes" id="UP001470230"/>
    </source>
</evidence>
<dbReference type="SMART" id="SM00671">
    <property type="entry name" value="SEL1"/>
    <property type="match status" value="3"/>
</dbReference>
<dbReference type="InterPro" id="IPR006597">
    <property type="entry name" value="Sel1-like"/>
</dbReference>
<dbReference type="PROSITE" id="PS00108">
    <property type="entry name" value="PROTEIN_KINASE_ST"/>
    <property type="match status" value="1"/>
</dbReference>
<dbReference type="SUPFAM" id="SSF56112">
    <property type="entry name" value="Protein kinase-like (PK-like)"/>
    <property type="match status" value="1"/>
</dbReference>
<organism evidence="2 3">
    <name type="scientific">Tritrichomonas musculus</name>
    <dbReference type="NCBI Taxonomy" id="1915356"/>
    <lineage>
        <taxon>Eukaryota</taxon>
        <taxon>Metamonada</taxon>
        <taxon>Parabasalia</taxon>
        <taxon>Tritrichomonadida</taxon>
        <taxon>Tritrichomonadidae</taxon>
        <taxon>Tritrichomonas</taxon>
    </lineage>
</organism>
<dbReference type="PANTHER" id="PTHR45011:SF1">
    <property type="entry name" value="DAP3-BINDING CELL DEATH ENHANCER 1"/>
    <property type="match status" value="1"/>
</dbReference>
<protein>
    <recommendedName>
        <fullName evidence="1">Protein kinase domain-containing protein</fullName>
    </recommendedName>
</protein>
<proteinExistence type="predicted"/>
<dbReference type="InterPro" id="IPR052748">
    <property type="entry name" value="ISR_Activator"/>
</dbReference>
<dbReference type="PANTHER" id="PTHR45011">
    <property type="entry name" value="DAP3-BINDING CELL DEATH ENHANCER 1"/>
    <property type="match status" value="1"/>
</dbReference>
<dbReference type="InterPro" id="IPR011990">
    <property type="entry name" value="TPR-like_helical_dom_sf"/>
</dbReference>
<dbReference type="InterPro" id="IPR000719">
    <property type="entry name" value="Prot_kinase_dom"/>
</dbReference>
<dbReference type="EMBL" id="JAPFFF010000012">
    <property type="protein sequence ID" value="KAK8876676.1"/>
    <property type="molecule type" value="Genomic_DNA"/>
</dbReference>
<comment type="caution">
    <text evidence="2">The sequence shown here is derived from an EMBL/GenBank/DDBJ whole genome shotgun (WGS) entry which is preliminary data.</text>
</comment>
<dbReference type="InterPro" id="IPR011009">
    <property type="entry name" value="Kinase-like_dom_sf"/>
</dbReference>
<dbReference type="Pfam" id="PF00069">
    <property type="entry name" value="Pkinase"/>
    <property type="match status" value="1"/>
</dbReference>
<feature type="domain" description="Protein kinase" evidence="1">
    <location>
        <begin position="1"/>
        <end position="154"/>
    </location>
</feature>
<name>A0ABR2JFE1_9EUKA</name>
<accession>A0ABR2JFE1</accession>
<evidence type="ECO:0000259" key="1">
    <source>
        <dbReference type="PROSITE" id="PS50011"/>
    </source>
</evidence>
<dbReference type="Pfam" id="PF08238">
    <property type="entry name" value="Sel1"/>
    <property type="match status" value="4"/>
</dbReference>
<dbReference type="Gene3D" id="1.25.40.10">
    <property type="entry name" value="Tetratricopeptide repeat domain"/>
    <property type="match status" value="1"/>
</dbReference>
<dbReference type="Gene3D" id="1.10.510.10">
    <property type="entry name" value="Transferase(Phosphotransferase) domain 1"/>
    <property type="match status" value="1"/>
</dbReference>
<keyword evidence="3" id="KW-1185">Reference proteome</keyword>
<dbReference type="Proteomes" id="UP001470230">
    <property type="component" value="Unassembled WGS sequence"/>
</dbReference>
<dbReference type="InterPro" id="IPR008271">
    <property type="entry name" value="Ser/Thr_kinase_AS"/>
</dbReference>
<evidence type="ECO:0000313" key="2">
    <source>
        <dbReference type="EMBL" id="KAK8876676.1"/>
    </source>
</evidence>
<gene>
    <name evidence="2" type="ORF">M9Y10_006896</name>
</gene>